<keyword evidence="1" id="KW-1133">Transmembrane helix</keyword>
<dbReference type="RefSeq" id="WP_128157918.1">
    <property type="nucleotide sequence ID" value="NZ_JBHSOM010000024.1"/>
</dbReference>
<reference evidence="2" key="1">
    <citation type="submission" date="2019-01" db="EMBL/GenBank/DDBJ databases">
        <title>Sinorhodobacter populi sp. nov. isolated from the symptomatic bark tissue of Populus euramericana canker.</title>
        <authorList>
            <person name="Xu G."/>
        </authorList>
    </citation>
    <scope>NUCLEOTIDE SEQUENCE [LARGE SCALE GENOMIC DNA]</scope>
    <source>
        <strain evidence="2">CGMCC 1.12963</strain>
    </source>
</reference>
<feature type="transmembrane region" description="Helical" evidence="1">
    <location>
        <begin position="49"/>
        <end position="69"/>
    </location>
</feature>
<dbReference type="AlphaFoldDB" id="A0A443LEY0"/>
<feature type="transmembrane region" description="Helical" evidence="1">
    <location>
        <begin position="236"/>
        <end position="256"/>
    </location>
</feature>
<evidence type="ECO:0000313" key="3">
    <source>
        <dbReference type="Proteomes" id="UP000288071"/>
    </source>
</evidence>
<keyword evidence="3" id="KW-1185">Reference proteome</keyword>
<keyword evidence="1" id="KW-0472">Membrane</keyword>
<organism evidence="2 3">
    <name type="scientific">Paenirhodobacter huangdaonensis</name>
    <dbReference type="NCBI Taxonomy" id="2501515"/>
    <lineage>
        <taxon>Bacteria</taxon>
        <taxon>Pseudomonadati</taxon>
        <taxon>Pseudomonadota</taxon>
        <taxon>Alphaproteobacteria</taxon>
        <taxon>Rhodobacterales</taxon>
        <taxon>Rhodobacter group</taxon>
        <taxon>Paenirhodobacter</taxon>
    </lineage>
</organism>
<feature type="transmembrane region" description="Helical" evidence="1">
    <location>
        <begin position="197"/>
        <end position="224"/>
    </location>
</feature>
<evidence type="ECO:0000313" key="2">
    <source>
        <dbReference type="EMBL" id="RWR47713.1"/>
    </source>
</evidence>
<proteinExistence type="predicted"/>
<feature type="transmembrane region" description="Helical" evidence="1">
    <location>
        <begin position="110"/>
        <end position="127"/>
    </location>
</feature>
<gene>
    <name evidence="2" type="ORF">EOW66_19160</name>
</gene>
<reference evidence="2" key="2">
    <citation type="submission" date="2019-01" db="EMBL/GenBank/DDBJ databases">
        <authorList>
            <person name="Li Y."/>
        </authorList>
    </citation>
    <scope>NUCLEOTIDE SEQUENCE [LARGE SCALE GENOMIC DNA]</scope>
    <source>
        <strain evidence="2">CGMCC 1.12963</strain>
    </source>
</reference>
<dbReference type="Proteomes" id="UP000288071">
    <property type="component" value="Unassembled WGS sequence"/>
</dbReference>
<feature type="transmembrane region" description="Helical" evidence="1">
    <location>
        <begin position="346"/>
        <end position="362"/>
    </location>
</feature>
<protein>
    <submittedName>
        <fullName evidence="2">Uncharacterized protein</fullName>
    </submittedName>
</protein>
<feature type="transmembrane region" description="Helical" evidence="1">
    <location>
        <begin position="312"/>
        <end position="334"/>
    </location>
</feature>
<comment type="caution">
    <text evidence="2">The sequence shown here is derived from an EMBL/GenBank/DDBJ whole genome shotgun (WGS) entry which is preliminary data.</text>
</comment>
<keyword evidence="1" id="KW-0812">Transmembrane</keyword>
<feature type="transmembrane region" description="Helical" evidence="1">
    <location>
        <begin position="81"/>
        <end position="98"/>
    </location>
</feature>
<name>A0A443LEY0_9RHOB</name>
<feature type="transmembrane region" description="Helical" evidence="1">
    <location>
        <begin position="167"/>
        <end position="185"/>
    </location>
</feature>
<accession>A0A443LEY0</accession>
<feature type="transmembrane region" description="Helical" evidence="1">
    <location>
        <begin position="277"/>
        <end position="300"/>
    </location>
</feature>
<sequence>MNSLFLVAFPKAGWILGGIPFYVSLFWGMGLSFTGAMRCLAQPRNLGHALLLATGVWITLLFVFNLTVTSFSDPVARARTLFLWASMMTIFMWACKPLTESGVLLAEKGIRNAYLFVVAYGYLQLLLGPETVNINHLTSTGSGGIEDILAKNNVLHEIGVDKVFSTYQNGNLLGVALIMMLPIALRQIHSGALRFALFAATSGIVVTTGSAAAMMGMAALIGFTSLDWLRHGKVNVTYMIIGIVIIPAAIFFFLSLEPIQAILQARLMGRDISGNIRWLKVAMWVGDVSSSISAALFGRLQPEAAVFEVTPIAIAQYFGLPAAAMYYGTLLVVARMTHWSSHKLPIIIYLAASVGDGGYWLTPSPFLFGLVVHLSVSRDALALKRHATIVRSQGEQLQTV</sequence>
<evidence type="ECO:0000256" key="1">
    <source>
        <dbReference type="SAM" id="Phobius"/>
    </source>
</evidence>
<dbReference type="EMBL" id="SAVA01000018">
    <property type="protein sequence ID" value="RWR47713.1"/>
    <property type="molecule type" value="Genomic_DNA"/>
</dbReference>
<feature type="transmembrane region" description="Helical" evidence="1">
    <location>
        <begin position="12"/>
        <end position="37"/>
    </location>
</feature>